<reference evidence="1" key="1">
    <citation type="submission" date="2024-09" db="EMBL/GenBank/DDBJ databases">
        <title>Black Yeasts Isolated from many extreme environments.</title>
        <authorList>
            <person name="Coleine C."/>
            <person name="Stajich J.E."/>
            <person name="Selbmann L."/>
        </authorList>
    </citation>
    <scope>NUCLEOTIDE SEQUENCE</scope>
    <source>
        <strain evidence="1">CCFEE 5737</strain>
    </source>
</reference>
<proteinExistence type="predicted"/>
<comment type="caution">
    <text evidence="1">The sequence shown here is derived from an EMBL/GenBank/DDBJ whole genome shotgun (WGS) entry which is preliminary data.</text>
</comment>
<dbReference type="EMBL" id="JAWDJW010000960">
    <property type="protein sequence ID" value="KAK3079717.1"/>
    <property type="molecule type" value="Genomic_DNA"/>
</dbReference>
<organism evidence="1 2">
    <name type="scientific">Coniosporium uncinatum</name>
    <dbReference type="NCBI Taxonomy" id="93489"/>
    <lineage>
        <taxon>Eukaryota</taxon>
        <taxon>Fungi</taxon>
        <taxon>Dikarya</taxon>
        <taxon>Ascomycota</taxon>
        <taxon>Pezizomycotina</taxon>
        <taxon>Dothideomycetes</taxon>
        <taxon>Dothideomycetes incertae sedis</taxon>
        <taxon>Coniosporium</taxon>
    </lineage>
</organism>
<gene>
    <name evidence="1" type="ORF">LTS18_004073</name>
</gene>
<evidence type="ECO:0000313" key="2">
    <source>
        <dbReference type="Proteomes" id="UP001186974"/>
    </source>
</evidence>
<dbReference type="Proteomes" id="UP001186974">
    <property type="component" value="Unassembled WGS sequence"/>
</dbReference>
<sequence length="332" mass="36443">MPLSKLAGSNYATSYSKYYSIEQEVALFADPILNVTGCANASSQVDCLRSVDPFVLANLPEPARYLVVDGTYLVTDQLELTGNGLAAHVPVLMGFMRDDGASFITYPSANDTASSALLSNGFDLDSISTLNVFPEPTRNDATLNVFNTTSLISTDSGFRCLDEATAYSAVKHDVFERVCFYEFNRSYPLAVPSVIPSICEAPITDEFPYGDPSMEYFKCHSGELYYSFGILVYNGLPVRDQFDIPMSQFVLDSWTAFAKMGNPNPDVRFLEARGFVNTTRAVEASGAWKAVGGNDLTLELMQYPPVQEGFGIYGGQEQCQALGFLIDYYEAE</sequence>
<evidence type="ECO:0000313" key="1">
    <source>
        <dbReference type="EMBL" id="KAK3079717.1"/>
    </source>
</evidence>
<accession>A0ACC3DSV0</accession>
<protein>
    <submittedName>
        <fullName evidence="1">Uncharacterized protein</fullName>
    </submittedName>
</protein>
<name>A0ACC3DSV0_9PEZI</name>
<keyword evidence="2" id="KW-1185">Reference proteome</keyword>